<keyword evidence="1" id="KW-0472">Membrane</keyword>
<reference evidence="2" key="1">
    <citation type="submission" date="2020-05" db="EMBL/GenBank/DDBJ databases">
        <authorList>
            <person name="Chiriac C."/>
            <person name="Salcher M."/>
            <person name="Ghai R."/>
            <person name="Kavagutti S V."/>
        </authorList>
    </citation>
    <scope>NUCLEOTIDE SEQUENCE</scope>
</reference>
<sequence length="246" mass="25572">MVAPRAPESRIALVVVLVLAVIATAPFALIALGVALAAAILLLDAALLTVGEATWGDVAWDLAGLALSAVGGRATLALTQRLTTSMNGAMGAIITAVRTNASASTPTLVRMMQGVRLPGFGWIGRAGDRVAQARVDVIANQAVRTIDLARPSALSRVLHLDGQPAGNVARINAMRSFDVRAAMPMLDDAQQVAAQIRNLNVVMAANDVDGAIDRVSPISINSLAGDAIDHSINEARQLSWRLQHAG</sequence>
<organism evidence="2">
    <name type="scientific">freshwater metagenome</name>
    <dbReference type="NCBI Taxonomy" id="449393"/>
    <lineage>
        <taxon>unclassified sequences</taxon>
        <taxon>metagenomes</taxon>
        <taxon>ecological metagenomes</taxon>
    </lineage>
</organism>
<name>A0A6J6SIH6_9ZZZZ</name>
<dbReference type="AlphaFoldDB" id="A0A6J6SIH6"/>
<evidence type="ECO:0000313" key="2">
    <source>
        <dbReference type="EMBL" id="CAB4734508.1"/>
    </source>
</evidence>
<protein>
    <submittedName>
        <fullName evidence="2">Unannotated protein</fullName>
    </submittedName>
</protein>
<gene>
    <name evidence="2" type="ORF">UFOPK2761_00762</name>
</gene>
<proteinExistence type="predicted"/>
<accession>A0A6J6SIH6</accession>
<evidence type="ECO:0000256" key="1">
    <source>
        <dbReference type="SAM" id="Phobius"/>
    </source>
</evidence>
<feature type="transmembrane region" description="Helical" evidence="1">
    <location>
        <begin position="12"/>
        <end position="43"/>
    </location>
</feature>
<keyword evidence="1" id="KW-0812">Transmembrane</keyword>
<keyword evidence="1" id="KW-1133">Transmembrane helix</keyword>
<dbReference type="EMBL" id="CAEZYQ010000004">
    <property type="protein sequence ID" value="CAB4734508.1"/>
    <property type="molecule type" value="Genomic_DNA"/>
</dbReference>